<keyword evidence="2" id="KW-1185">Reference proteome</keyword>
<dbReference type="Proteomes" id="UP000092993">
    <property type="component" value="Unassembled WGS sequence"/>
</dbReference>
<reference evidence="1 2" key="1">
    <citation type="submission" date="2016-03" db="EMBL/GenBank/DDBJ databases">
        <title>Whole genome sequencing of Grifola frondosa 9006-11.</title>
        <authorList>
            <person name="Min B."/>
            <person name="Park H."/>
            <person name="Kim J.-G."/>
            <person name="Cho H."/>
            <person name="Oh Y.-L."/>
            <person name="Kong W.-S."/>
            <person name="Choi I.-G."/>
        </authorList>
    </citation>
    <scope>NUCLEOTIDE SEQUENCE [LARGE SCALE GENOMIC DNA]</scope>
    <source>
        <strain evidence="1 2">9006-11</strain>
    </source>
</reference>
<dbReference type="EMBL" id="LUGG01000014">
    <property type="protein sequence ID" value="OBZ70129.1"/>
    <property type="molecule type" value="Genomic_DNA"/>
</dbReference>
<protein>
    <submittedName>
        <fullName evidence="1">Uncharacterized protein</fullName>
    </submittedName>
</protein>
<accession>A0A1C7M1B0</accession>
<organism evidence="1 2">
    <name type="scientific">Grifola frondosa</name>
    <name type="common">Maitake</name>
    <name type="synonym">Polyporus frondosus</name>
    <dbReference type="NCBI Taxonomy" id="5627"/>
    <lineage>
        <taxon>Eukaryota</taxon>
        <taxon>Fungi</taxon>
        <taxon>Dikarya</taxon>
        <taxon>Basidiomycota</taxon>
        <taxon>Agaricomycotina</taxon>
        <taxon>Agaricomycetes</taxon>
        <taxon>Polyporales</taxon>
        <taxon>Grifolaceae</taxon>
        <taxon>Grifola</taxon>
    </lineage>
</organism>
<dbReference type="OrthoDB" id="48988at2759"/>
<comment type="caution">
    <text evidence="1">The sequence shown here is derived from an EMBL/GenBank/DDBJ whole genome shotgun (WGS) entry which is preliminary data.</text>
</comment>
<gene>
    <name evidence="1" type="ORF">A0H81_09819</name>
</gene>
<evidence type="ECO:0000313" key="1">
    <source>
        <dbReference type="EMBL" id="OBZ70129.1"/>
    </source>
</evidence>
<sequence length="162" mass="17314">MPSLTEPTLSISVQPLQLSLSRGGTRDVSYVEGLSDQCIESHRLVSSITASISASPRYRPLLVADFCADLSASVIRPNVARVTVVAAPVIGTTNLANVKDIIERLKVKLTDEEINTPRSPTDPRRLSASNYVGAEHAQAAASRILCSIVLMYLAASPNWSPG</sequence>
<evidence type="ECO:0000313" key="2">
    <source>
        <dbReference type="Proteomes" id="UP000092993"/>
    </source>
</evidence>
<proteinExistence type="predicted"/>
<dbReference type="AlphaFoldDB" id="A0A1C7M1B0"/>
<name>A0A1C7M1B0_GRIFR</name>